<gene>
    <name evidence="9" type="ORF">BTM29_02210</name>
</gene>
<dbReference type="RefSeq" id="WP_076613944.1">
    <property type="nucleotide sequence ID" value="NZ_CP019323.1"/>
</dbReference>
<feature type="transmembrane region" description="Helical" evidence="8">
    <location>
        <begin position="7"/>
        <end position="32"/>
    </location>
</feature>
<evidence type="ECO:0000256" key="8">
    <source>
        <dbReference type="RuleBase" id="RU363041"/>
    </source>
</evidence>
<keyword evidence="5 8" id="KW-0812">Transmembrane</keyword>
<evidence type="ECO:0000256" key="7">
    <source>
        <dbReference type="ARBA" id="ARBA00023136"/>
    </source>
</evidence>
<protein>
    <recommendedName>
        <fullName evidence="8">Probable membrane transporter protein</fullName>
    </recommendedName>
</protein>
<evidence type="ECO:0000256" key="3">
    <source>
        <dbReference type="ARBA" id="ARBA00022448"/>
    </source>
</evidence>
<dbReference type="Pfam" id="PF01925">
    <property type="entry name" value="TauE"/>
    <property type="match status" value="1"/>
</dbReference>
<feature type="transmembrane region" description="Helical" evidence="8">
    <location>
        <begin position="163"/>
        <end position="182"/>
    </location>
</feature>
<dbReference type="KEGG" id="lalw:BTM29_02210"/>
<dbReference type="PANTHER" id="PTHR30269:SF37">
    <property type="entry name" value="MEMBRANE TRANSPORTER PROTEIN"/>
    <property type="match status" value="1"/>
</dbReference>
<keyword evidence="10" id="KW-1185">Reference proteome</keyword>
<organism evidence="9 10">
    <name type="scientific">Companilactobacillus allii</name>
    <dbReference type="NCBI Taxonomy" id="1847728"/>
    <lineage>
        <taxon>Bacteria</taxon>
        <taxon>Bacillati</taxon>
        <taxon>Bacillota</taxon>
        <taxon>Bacilli</taxon>
        <taxon>Lactobacillales</taxon>
        <taxon>Lactobacillaceae</taxon>
        <taxon>Companilactobacillus</taxon>
    </lineage>
</organism>
<comment type="similarity">
    <text evidence="2 8">Belongs to the 4-toluene sulfonate uptake permease (TSUP) (TC 2.A.102) family.</text>
</comment>
<feature type="transmembrane region" description="Helical" evidence="8">
    <location>
        <begin position="94"/>
        <end position="112"/>
    </location>
</feature>
<feature type="transmembrane region" description="Helical" evidence="8">
    <location>
        <begin position="70"/>
        <end position="88"/>
    </location>
</feature>
<evidence type="ECO:0000256" key="6">
    <source>
        <dbReference type="ARBA" id="ARBA00022989"/>
    </source>
</evidence>
<feature type="transmembrane region" description="Helical" evidence="8">
    <location>
        <begin position="194"/>
        <end position="212"/>
    </location>
</feature>
<dbReference type="PANTHER" id="PTHR30269">
    <property type="entry name" value="TRANSMEMBRANE PROTEIN YFCA"/>
    <property type="match status" value="1"/>
</dbReference>
<feature type="transmembrane region" description="Helical" evidence="8">
    <location>
        <begin position="38"/>
        <end position="58"/>
    </location>
</feature>
<dbReference type="STRING" id="1847728.BTM29_02210"/>
<evidence type="ECO:0000256" key="2">
    <source>
        <dbReference type="ARBA" id="ARBA00009142"/>
    </source>
</evidence>
<feature type="transmembrane region" description="Helical" evidence="8">
    <location>
        <begin position="124"/>
        <end position="151"/>
    </location>
</feature>
<dbReference type="AlphaFoldDB" id="A0A1P8Q0P9"/>
<sequence length="254" mass="27979">MPWYLVIIPGILAGLVQGLTGFGPAIVLMVFLPSILPMAKAAGVAGMIPVISVVMMAYHYRHYIKLKRIVWPFILYAVVASSSIHLGGMMNVQISRVLLGCLLIALSLYFLFTHTSAQKKFPLWVAVIFVLISGFFSGLFGIGGPLMALYFLSLSDSKEEYMATVQSFFVFDMLFTSSFRIFNGIITLNELPIILIGIVGAGVGTFVAGKLLDHMNLELVSKCIYIFIGLSGIYYFVSSLMSILLKLERFTIAF</sequence>
<evidence type="ECO:0000313" key="9">
    <source>
        <dbReference type="EMBL" id="APX71440.1"/>
    </source>
</evidence>
<proteinExistence type="inferred from homology"/>
<keyword evidence="3" id="KW-0813">Transport</keyword>
<comment type="subcellular location">
    <subcellularLocation>
        <location evidence="1 8">Cell membrane</location>
        <topology evidence="1 8">Multi-pass membrane protein</topology>
    </subcellularLocation>
</comment>
<reference evidence="10" key="1">
    <citation type="submission" date="2016-12" db="EMBL/GenBank/DDBJ databases">
        <authorList>
            <person name="Jung M.Y."/>
            <person name="Lee S.H."/>
        </authorList>
    </citation>
    <scope>NUCLEOTIDE SEQUENCE [LARGE SCALE GENOMIC DNA]</scope>
    <source>
        <strain evidence="10">WiKim39</strain>
    </source>
</reference>
<dbReference type="OrthoDB" id="7843147at2"/>
<dbReference type="GO" id="GO:0005886">
    <property type="term" value="C:plasma membrane"/>
    <property type="evidence" value="ECO:0007669"/>
    <property type="project" value="UniProtKB-SubCell"/>
</dbReference>
<dbReference type="EMBL" id="CP019323">
    <property type="protein sequence ID" value="APX71440.1"/>
    <property type="molecule type" value="Genomic_DNA"/>
</dbReference>
<name>A0A1P8Q0P9_9LACO</name>
<dbReference type="Proteomes" id="UP000187499">
    <property type="component" value="Chromosome"/>
</dbReference>
<accession>A0A1P8Q0P9</accession>
<keyword evidence="6 8" id="KW-1133">Transmembrane helix</keyword>
<dbReference type="InterPro" id="IPR002781">
    <property type="entry name" value="TM_pro_TauE-like"/>
</dbReference>
<keyword evidence="7 8" id="KW-0472">Membrane</keyword>
<evidence type="ECO:0000256" key="1">
    <source>
        <dbReference type="ARBA" id="ARBA00004651"/>
    </source>
</evidence>
<evidence type="ECO:0000256" key="4">
    <source>
        <dbReference type="ARBA" id="ARBA00022475"/>
    </source>
</evidence>
<evidence type="ECO:0000313" key="10">
    <source>
        <dbReference type="Proteomes" id="UP000187499"/>
    </source>
</evidence>
<evidence type="ECO:0000256" key="5">
    <source>
        <dbReference type="ARBA" id="ARBA00022692"/>
    </source>
</evidence>
<feature type="transmembrane region" description="Helical" evidence="8">
    <location>
        <begin position="224"/>
        <end position="245"/>
    </location>
</feature>
<keyword evidence="4 8" id="KW-1003">Cell membrane</keyword>
<dbReference type="InterPro" id="IPR052017">
    <property type="entry name" value="TSUP"/>
</dbReference>